<feature type="region of interest" description="Disordered" evidence="10">
    <location>
        <begin position="670"/>
        <end position="691"/>
    </location>
</feature>
<gene>
    <name evidence="13" type="ORF">OAory_01055250</name>
</gene>
<dbReference type="CDD" id="cd11066">
    <property type="entry name" value="CYP_PhacA-like"/>
    <property type="match status" value="1"/>
</dbReference>
<dbReference type="InterPro" id="IPR050364">
    <property type="entry name" value="Cytochrome_P450_fung"/>
</dbReference>
<dbReference type="VEuPathDB" id="FungiDB:AO090003001360"/>
<keyword evidence="6" id="KW-0520">NAD</keyword>
<comment type="pathway">
    <text evidence="8">Aromatic compound metabolism; phenylacetate degradation.</text>
</comment>
<evidence type="ECO:0000256" key="10">
    <source>
        <dbReference type="SAM" id="MobiDB-lite"/>
    </source>
</evidence>
<dbReference type="CDD" id="cd00118">
    <property type="entry name" value="LysM"/>
    <property type="match status" value="3"/>
</dbReference>
<dbReference type="EMBL" id="MKZY01000004">
    <property type="protein sequence ID" value="OOO09717.1"/>
    <property type="molecule type" value="Genomic_DNA"/>
</dbReference>
<dbReference type="InterPro" id="IPR018392">
    <property type="entry name" value="LysM"/>
</dbReference>
<dbReference type="PRINTS" id="PR00463">
    <property type="entry name" value="EP450I"/>
</dbReference>
<evidence type="ECO:0000256" key="3">
    <source>
        <dbReference type="ARBA" id="ARBA00022723"/>
    </source>
</evidence>
<keyword evidence="7" id="KW-0503">Monooxygenase</keyword>
<feature type="domain" description="LysM" evidence="12">
    <location>
        <begin position="194"/>
        <end position="240"/>
    </location>
</feature>
<dbReference type="InterPro" id="IPR001128">
    <property type="entry name" value="Cyt_P450"/>
</dbReference>
<comment type="cofactor">
    <cofactor evidence="9">
        <name>heme</name>
        <dbReference type="ChEBI" id="CHEBI:30413"/>
    </cofactor>
</comment>
<proteinExistence type="inferred from homology"/>
<feature type="signal peptide" evidence="11">
    <location>
        <begin position="1"/>
        <end position="15"/>
    </location>
</feature>
<evidence type="ECO:0000313" key="14">
    <source>
        <dbReference type="Proteomes" id="UP000190312"/>
    </source>
</evidence>
<dbReference type="Pfam" id="PF01476">
    <property type="entry name" value="LysM"/>
    <property type="match status" value="2"/>
</dbReference>
<evidence type="ECO:0000256" key="6">
    <source>
        <dbReference type="ARBA" id="ARBA00023027"/>
    </source>
</evidence>
<dbReference type="Gene3D" id="3.10.350.10">
    <property type="entry name" value="LysM domain"/>
    <property type="match status" value="3"/>
</dbReference>
<feature type="chain" id="PRO_5012368407" evidence="11">
    <location>
        <begin position="16"/>
        <end position="1214"/>
    </location>
</feature>
<keyword evidence="2 9" id="KW-0349">Heme</keyword>
<accession>A0A1S9DKV5</accession>
<evidence type="ECO:0000256" key="7">
    <source>
        <dbReference type="ARBA" id="ARBA00023033"/>
    </source>
</evidence>
<comment type="similarity">
    <text evidence="1">Belongs to the cytochrome P450 family.</text>
</comment>
<evidence type="ECO:0000256" key="1">
    <source>
        <dbReference type="ARBA" id="ARBA00010617"/>
    </source>
</evidence>
<dbReference type="Pfam" id="PF00067">
    <property type="entry name" value="p450"/>
    <property type="match status" value="1"/>
</dbReference>
<dbReference type="PANTHER" id="PTHR46300">
    <property type="entry name" value="P450, PUTATIVE (EUROFUNG)-RELATED-RELATED"/>
    <property type="match status" value="1"/>
</dbReference>
<evidence type="ECO:0000259" key="12">
    <source>
        <dbReference type="PROSITE" id="PS51782"/>
    </source>
</evidence>
<evidence type="ECO:0000256" key="8">
    <source>
        <dbReference type="ARBA" id="ARBA00060591"/>
    </source>
</evidence>
<dbReference type="OrthoDB" id="1055148at2759"/>
<comment type="caution">
    <text evidence="13">The sequence shown here is derived from an EMBL/GenBank/DDBJ whole genome shotgun (WGS) entry which is preliminary data.</text>
</comment>
<dbReference type="SUPFAM" id="SSF48264">
    <property type="entry name" value="Cytochrome P450"/>
    <property type="match status" value="1"/>
</dbReference>
<dbReference type="PANTHER" id="PTHR46300:SF9">
    <property type="entry name" value="P450, PUTATIVE-RELATED"/>
    <property type="match status" value="1"/>
</dbReference>
<feature type="compositionally biased region" description="Polar residues" evidence="10">
    <location>
        <begin position="610"/>
        <end position="622"/>
    </location>
</feature>
<feature type="domain" description="LysM" evidence="12">
    <location>
        <begin position="340"/>
        <end position="386"/>
    </location>
</feature>
<reference evidence="13 14" key="1">
    <citation type="submission" date="2016-10" db="EMBL/GenBank/DDBJ databases">
        <title>Genome sequencing of Aspergillus oryzae BCC7051.</title>
        <authorList>
            <person name="Thammarongtham C."/>
            <person name="Vorapreeda T."/>
            <person name="Nookaew I."/>
            <person name="Srisuk T."/>
            <person name="Land M."/>
            <person name="Jeennor S."/>
            <person name="Laoteng K."/>
        </authorList>
    </citation>
    <scope>NUCLEOTIDE SEQUENCE [LARGE SCALE GENOMIC DNA]</scope>
    <source>
        <strain evidence="13 14">BCC7051</strain>
    </source>
</reference>
<keyword evidence="5 9" id="KW-0408">Iron</keyword>
<dbReference type="SMART" id="SM00257">
    <property type="entry name" value="LysM"/>
    <property type="match status" value="3"/>
</dbReference>
<keyword evidence="11" id="KW-0732">Signal</keyword>
<evidence type="ECO:0000256" key="2">
    <source>
        <dbReference type="ARBA" id="ARBA00022617"/>
    </source>
</evidence>
<dbReference type="InterPro" id="IPR036396">
    <property type="entry name" value="Cyt_P450_sf"/>
</dbReference>
<dbReference type="GO" id="GO:0020037">
    <property type="term" value="F:heme binding"/>
    <property type="evidence" value="ECO:0007669"/>
    <property type="project" value="InterPro"/>
</dbReference>
<evidence type="ECO:0000256" key="11">
    <source>
        <dbReference type="SAM" id="SignalP"/>
    </source>
</evidence>
<evidence type="ECO:0000256" key="5">
    <source>
        <dbReference type="ARBA" id="ARBA00023004"/>
    </source>
</evidence>
<feature type="binding site" description="axial binding residue" evidence="9">
    <location>
        <position position="1134"/>
    </location>
    <ligand>
        <name>heme</name>
        <dbReference type="ChEBI" id="CHEBI:30413"/>
    </ligand>
    <ligandPart>
        <name>Fe</name>
        <dbReference type="ChEBI" id="CHEBI:18248"/>
    </ligandPart>
</feature>
<evidence type="ECO:0000256" key="9">
    <source>
        <dbReference type="PIRSR" id="PIRSR602401-1"/>
    </source>
</evidence>
<dbReference type="InterPro" id="IPR036779">
    <property type="entry name" value="LysM_dom_sf"/>
</dbReference>
<dbReference type="AlphaFoldDB" id="A0A1S9DKV5"/>
<dbReference type="FunFam" id="1.10.630.10:FF:000072">
    <property type="entry name" value="3-hydroxyphenylacetate 6 hydroxylase"/>
    <property type="match status" value="1"/>
</dbReference>
<dbReference type="eggNOG" id="KOG0156">
    <property type="taxonomic scope" value="Eukaryota"/>
</dbReference>
<dbReference type="SUPFAM" id="SSF54106">
    <property type="entry name" value="LysM domain"/>
    <property type="match status" value="2"/>
</dbReference>
<keyword evidence="3 9" id="KW-0479">Metal-binding</keyword>
<evidence type="ECO:0000256" key="4">
    <source>
        <dbReference type="ARBA" id="ARBA00023002"/>
    </source>
</evidence>
<sequence>MQSYSLITILGLASATLIIGQQFKRYSYPWYTLNLTQACFTAINSSVPSCPSLLATHTTGTGTVDILATFMIDNPLYTYDVSCYKDSSPGKYCDLILGEWRNQTNATNDNSSAHDCSDCILGPFKIQLESPIGYDDEWAEDFISLTSSCGATGYTYVAPTGYALNSSITSSGTATSTGTGSDAATPTSTHTCVTTYTVQANDTCHSIAKKHSVSTYNLMVANGITIFCSNLAAPGESICIPESCNSTTLLAGNSCAQMMCDWNVSMAQILAWNSIISSLCDNFHLFYGWEICRGPPGGAIEVPTGAPTTTSGPTATGVVYSTPAPVPTNAMAGYNHRCGKWYTTKYNDSCTDIAANAGIPYEEWLFLNPDVFANCTNLWDGYAYCVGVVGNVATYSGWTVTAAPTTSFTRPASTTETWTPGPTYILPHAPGTLQDCAVYRDAIDANNNPTKEWGLGTDFLDGLGSTTQPWNPSLDVSDCVVHKGYSYCVLISYNHTSSDPPDDMPVETKCDTVDEAWIMKCTASDCNCYYVIRGKEAEGFECSSITEGSDLSEAKLVELNPWIGTGDCSTGLFAGLKGEEQRAVCLGTGPLSSSTTTSPTRATSPVTPTIGTSTSLAPSATVTPQPGAIKTCNAYHVVKSGDECATIAEANGISLETFYKWNPQPSGAELNTAVSDTKPEEHTTASSATTLQPMRRSEMSLQTIAIAAIAVAYFIIRYLNRTDVPKIKGIPEIPGVPLFGNLLQLGDQHATVAGKWAKKFGPVFQVRMGNKRVVFANSFDSVRQLWIKDQAALISRPTFHTFHSVVSSSQGFTIGTSPWDESCKRRRKAAATALNRPAVQSYMPIIDLEATASIKELLKDSQNGTVDVNPTAYFQRFALNTSLTLNYGFRIEGNVDDELLKEIVDVERGVSNFRSTSNNWQDYIPLLRIIPKMNREAEEFRVRRDKYLTYLLDILKDRIAKGTNTPCITGNILKDPEAKLNEAEVKSICLTMVSAGLDTVPGNLIMGIAYLASEDGQRIQQKAYDEIMKVYPDGDAWEKCLVEEKVPYVSALVKETLRFWTVIPICLPRVNIKEIEFNGAKIPAGTTFFMNAWAADYDEDHFKMPEKFLPERYLEVSEGSGTPHYGYGAGSRMCAGSHLANRELYTAYIRLITAFTMHPAQNLADRPILDAIECNAIPTALTTEPKPFKVGFKPRDAPKLQQWIMESDERTKDL</sequence>
<name>A0A1S9DKV5_ASPOZ</name>
<protein>
    <submittedName>
        <fullName evidence="13">Cytochrome P450</fullName>
    </submittedName>
</protein>
<dbReference type="GO" id="GO:0005506">
    <property type="term" value="F:iron ion binding"/>
    <property type="evidence" value="ECO:0007669"/>
    <property type="project" value="InterPro"/>
</dbReference>
<dbReference type="Gene3D" id="1.10.630.10">
    <property type="entry name" value="Cytochrome P450"/>
    <property type="match status" value="1"/>
</dbReference>
<dbReference type="GO" id="GO:0004497">
    <property type="term" value="F:monooxygenase activity"/>
    <property type="evidence" value="ECO:0007669"/>
    <property type="project" value="UniProtKB-KW"/>
</dbReference>
<feature type="region of interest" description="Disordered" evidence="10">
    <location>
        <begin position="588"/>
        <end position="622"/>
    </location>
</feature>
<dbReference type="PRINTS" id="PR00385">
    <property type="entry name" value="P450"/>
</dbReference>
<keyword evidence="4" id="KW-0560">Oxidoreductase</keyword>
<dbReference type="GO" id="GO:0016705">
    <property type="term" value="F:oxidoreductase activity, acting on paired donors, with incorporation or reduction of molecular oxygen"/>
    <property type="evidence" value="ECO:0007669"/>
    <property type="project" value="InterPro"/>
</dbReference>
<dbReference type="PROSITE" id="PS51782">
    <property type="entry name" value="LYSM"/>
    <property type="match status" value="2"/>
</dbReference>
<feature type="compositionally biased region" description="Low complexity" evidence="10">
    <location>
        <begin position="588"/>
        <end position="609"/>
    </location>
</feature>
<evidence type="ECO:0000313" key="13">
    <source>
        <dbReference type="EMBL" id="OOO09717.1"/>
    </source>
</evidence>
<dbReference type="VEuPathDB" id="FungiDB:AO090003001361"/>
<dbReference type="Proteomes" id="UP000190312">
    <property type="component" value="Unassembled WGS sequence"/>
</dbReference>
<dbReference type="InterPro" id="IPR002401">
    <property type="entry name" value="Cyt_P450_E_grp-I"/>
</dbReference>
<organism evidence="13 14">
    <name type="scientific">Aspergillus oryzae</name>
    <name type="common">Yellow koji mold</name>
    <dbReference type="NCBI Taxonomy" id="5062"/>
    <lineage>
        <taxon>Eukaryota</taxon>
        <taxon>Fungi</taxon>
        <taxon>Dikarya</taxon>
        <taxon>Ascomycota</taxon>
        <taxon>Pezizomycotina</taxon>
        <taxon>Eurotiomycetes</taxon>
        <taxon>Eurotiomycetidae</taxon>
        <taxon>Eurotiales</taxon>
        <taxon>Aspergillaceae</taxon>
        <taxon>Aspergillus</taxon>
        <taxon>Aspergillus subgen. Circumdati</taxon>
    </lineage>
</organism>